<dbReference type="Pfam" id="PF01814">
    <property type="entry name" value="Hemerythrin"/>
    <property type="match status" value="1"/>
</dbReference>
<dbReference type="CDD" id="cd12108">
    <property type="entry name" value="Hr-like"/>
    <property type="match status" value="1"/>
</dbReference>
<proteinExistence type="predicted"/>
<evidence type="ECO:0000313" key="3">
    <source>
        <dbReference type="Proteomes" id="UP000076794"/>
    </source>
</evidence>
<dbReference type="InterPro" id="IPR012312">
    <property type="entry name" value="Hemerythrin-like"/>
</dbReference>
<evidence type="ECO:0000259" key="1">
    <source>
        <dbReference type="Pfam" id="PF01814"/>
    </source>
</evidence>
<dbReference type="Gene3D" id="1.20.120.520">
    <property type="entry name" value="nmb1532 protein domain like"/>
    <property type="match status" value="1"/>
</dbReference>
<organism evidence="2 3">
    <name type="scientific">Isoptericola dokdonensis DS-3</name>
    <dbReference type="NCBI Taxonomy" id="1300344"/>
    <lineage>
        <taxon>Bacteria</taxon>
        <taxon>Bacillati</taxon>
        <taxon>Actinomycetota</taxon>
        <taxon>Actinomycetes</taxon>
        <taxon>Micrococcales</taxon>
        <taxon>Promicromonosporaceae</taxon>
        <taxon>Isoptericola</taxon>
    </lineage>
</organism>
<sequence length="239" mass="26702">MTDFYVAAPGETAPPVPDGPRLCQGDDMRIVHNAFLWGYERAPGLVRGVAAGDTARSELVGRWLADLDATLHVHHESEDTLLWDRLEGRAPACALHVGQMRAHHARVQELLREAEPLLTRWRATADPDTGDRLADAYERMLAVLTVHLRREVVEMIPVVEKVLTEAEWAELGEHSMGAIPRSRLLPQLGFLITASPDAGPSFLAGAPRPVRWMYRLVGRRQFERTFRGLFPGEPVPRTV</sequence>
<feature type="domain" description="Hemerythrin-like" evidence="1">
    <location>
        <begin position="50"/>
        <end position="152"/>
    </location>
</feature>
<dbReference type="EMBL" id="CP014209">
    <property type="protein sequence ID" value="ANC30261.1"/>
    <property type="molecule type" value="Genomic_DNA"/>
</dbReference>
<dbReference type="Proteomes" id="UP000076794">
    <property type="component" value="Chromosome"/>
</dbReference>
<gene>
    <name evidence="2" type="ORF">I598_0681</name>
</gene>
<protein>
    <recommendedName>
        <fullName evidence="1">Hemerythrin-like domain-containing protein</fullName>
    </recommendedName>
</protein>
<name>A0A168END1_9MICO</name>
<reference evidence="2 3" key="1">
    <citation type="submission" date="2016-01" db="EMBL/GenBank/DDBJ databases">
        <title>Complete genome sequence of a soil Actinobacterium, Isoptericola dokdonensis DS-3.</title>
        <authorList>
            <person name="Kwon S.-K."/>
            <person name="Kim J.F."/>
        </authorList>
    </citation>
    <scope>NUCLEOTIDE SEQUENCE [LARGE SCALE GENOMIC DNA]</scope>
    <source>
        <strain evidence="2 3">DS-3</strain>
    </source>
</reference>
<dbReference type="AlphaFoldDB" id="A0A168END1"/>
<keyword evidence="3" id="KW-1185">Reference proteome</keyword>
<dbReference type="OrthoDB" id="5197650at2"/>
<dbReference type="PATRIC" id="fig|1300344.3.peg.684"/>
<evidence type="ECO:0000313" key="2">
    <source>
        <dbReference type="EMBL" id="ANC30261.1"/>
    </source>
</evidence>
<accession>A0A168END1</accession>
<dbReference type="RefSeq" id="WP_068201276.1">
    <property type="nucleotide sequence ID" value="NZ_CP014209.1"/>
</dbReference>
<dbReference type="KEGG" id="ido:I598_0681"/>
<dbReference type="STRING" id="1300344.I598_0681"/>